<protein>
    <submittedName>
        <fullName evidence="2 3">Uncharacterized protein</fullName>
    </submittedName>
</protein>
<keyword evidence="4" id="KW-1185">Reference proteome</keyword>
<proteinExistence type="predicted"/>
<evidence type="ECO:0000313" key="4">
    <source>
        <dbReference type="Proteomes" id="UP000005240"/>
    </source>
</evidence>
<dbReference type="EMBL" id="ADAS02000032">
    <property type="protein sequence ID" value="OAV95121.1"/>
    <property type="molecule type" value="Genomic_DNA"/>
</dbReference>
<dbReference type="AlphaFoldDB" id="A0A180GRE0"/>
<dbReference type="Proteomes" id="UP000005240">
    <property type="component" value="Unassembled WGS sequence"/>
</dbReference>
<evidence type="ECO:0000313" key="2">
    <source>
        <dbReference type="EMBL" id="OAV95121.1"/>
    </source>
</evidence>
<dbReference type="OrthoDB" id="2505542at2759"/>
<reference evidence="2" key="1">
    <citation type="submission" date="2009-11" db="EMBL/GenBank/DDBJ databases">
        <authorList>
            <consortium name="The Broad Institute Genome Sequencing Platform"/>
            <person name="Ward D."/>
            <person name="Feldgarden M."/>
            <person name="Earl A."/>
            <person name="Young S.K."/>
            <person name="Zeng Q."/>
            <person name="Koehrsen M."/>
            <person name="Alvarado L."/>
            <person name="Berlin A."/>
            <person name="Bochicchio J."/>
            <person name="Borenstein D."/>
            <person name="Chapman S.B."/>
            <person name="Chen Z."/>
            <person name="Engels R."/>
            <person name="Freedman E."/>
            <person name="Gellesch M."/>
            <person name="Goldberg J."/>
            <person name="Griggs A."/>
            <person name="Gujja S."/>
            <person name="Heilman E."/>
            <person name="Heiman D."/>
            <person name="Hepburn T."/>
            <person name="Howarth C."/>
            <person name="Jen D."/>
            <person name="Larson L."/>
            <person name="Lewis B."/>
            <person name="Mehta T."/>
            <person name="Park D."/>
            <person name="Pearson M."/>
            <person name="Roberts A."/>
            <person name="Saif S."/>
            <person name="Shea T."/>
            <person name="Shenoy N."/>
            <person name="Sisk P."/>
            <person name="Stolte C."/>
            <person name="Sykes S."/>
            <person name="Thomson T."/>
            <person name="Walk T."/>
            <person name="White J."/>
            <person name="Yandava C."/>
            <person name="Izard J."/>
            <person name="Baranova O.V."/>
            <person name="Blanton J.M."/>
            <person name="Tanner A.C."/>
            <person name="Dewhirst F.E."/>
            <person name="Haas B."/>
            <person name="Nusbaum C."/>
            <person name="Birren B."/>
        </authorList>
    </citation>
    <scope>NUCLEOTIDE SEQUENCE [LARGE SCALE GENOMIC DNA]</scope>
    <source>
        <strain evidence="2">1-1 BBBD Race 1</strain>
    </source>
</reference>
<organism evidence="2">
    <name type="scientific">Puccinia triticina (isolate 1-1 / race 1 (BBBD))</name>
    <name type="common">Brown leaf rust fungus</name>
    <dbReference type="NCBI Taxonomy" id="630390"/>
    <lineage>
        <taxon>Eukaryota</taxon>
        <taxon>Fungi</taxon>
        <taxon>Dikarya</taxon>
        <taxon>Basidiomycota</taxon>
        <taxon>Pucciniomycotina</taxon>
        <taxon>Pucciniomycetes</taxon>
        <taxon>Pucciniales</taxon>
        <taxon>Pucciniaceae</taxon>
        <taxon>Puccinia</taxon>
    </lineage>
</organism>
<dbReference type="VEuPathDB" id="FungiDB:PTTG_26765"/>
<gene>
    <name evidence="2" type="ORF">PTTG_26765</name>
</gene>
<feature type="region of interest" description="Disordered" evidence="1">
    <location>
        <begin position="49"/>
        <end position="96"/>
    </location>
</feature>
<feature type="region of interest" description="Disordered" evidence="1">
    <location>
        <begin position="126"/>
        <end position="149"/>
    </location>
</feature>
<evidence type="ECO:0000313" key="3">
    <source>
        <dbReference type="EnsemblFungi" id="PTTG_26765-t43_1-p1"/>
    </source>
</evidence>
<reference evidence="3" key="4">
    <citation type="submission" date="2025-05" db="UniProtKB">
        <authorList>
            <consortium name="EnsemblFungi"/>
        </authorList>
    </citation>
    <scope>IDENTIFICATION</scope>
    <source>
        <strain evidence="3">isolate 1-1 / race 1 (BBBD)</strain>
    </source>
</reference>
<reference evidence="2" key="2">
    <citation type="submission" date="2016-05" db="EMBL/GenBank/DDBJ databases">
        <title>Comparative analysis highlights variable genome content of wheat rusts and divergence of the mating loci.</title>
        <authorList>
            <person name="Cuomo C.A."/>
            <person name="Bakkeren G."/>
            <person name="Szabo L."/>
            <person name="Khalil H."/>
            <person name="Joly D."/>
            <person name="Goldberg J."/>
            <person name="Young S."/>
            <person name="Zeng Q."/>
            <person name="Fellers J."/>
        </authorList>
    </citation>
    <scope>NUCLEOTIDE SEQUENCE [LARGE SCALE GENOMIC DNA]</scope>
    <source>
        <strain evidence="2">1-1 BBBD Race 1</strain>
    </source>
</reference>
<feature type="compositionally biased region" description="Polar residues" evidence="1">
    <location>
        <begin position="77"/>
        <end position="87"/>
    </location>
</feature>
<evidence type="ECO:0000256" key="1">
    <source>
        <dbReference type="SAM" id="MobiDB-lite"/>
    </source>
</evidence>
<dbReference type="EnsemblFungi" id="PTTG_26765-t43_1">
    <property type="protein sequence ID" value="PTTG_26765-t43_1-p1"/>
    <property type="gene ID" value="PTTG_26765"/>
</dbReference>
<sequence length="370" mass="41523">MTTRNSNSGPLLPISDPEEILRAARRRARLDALAASNNAAIAQALLEIEQAPSNSRPETPSDHLNYDPTVPDPPTERTMNPGSNPAVNQPEEVEEDLSITDSLKAILTIQKNTALQFQAAQKQAEEQRHIDAEQRRLDSKQRKAEADRFAEQRKINRERIKALEKAALTGGIKQEVAPTPHPGRVDLPKFRTSDGPQFNGPLQNAEIFLTWIQAVTIFFDTKAVTHANDKRLILGSLISDTNLTAFYRVESPKFAGKLWEEFRDRLFEFSAGPAPFNRLSTLRKMSSTTLIWRNSLFLDCPTFFKAKFVTSNFSSKSRSNTAPLRTESMDFTLISLATVNPLTVPSPRHWARTALNPIYTFGRCTPILIR</sequence>
<name>A0A180GRE0_PUCT1</name>
<reference evidence="3 4" key="3">
    <citation type="journal article" date="2017" name="G3 (Bethesda)">
        <title>Comparative analysis highlights variable genome content of wheat rusts and divergence of the mating loci.</title>
        <authorList>
            <person name="Cuomo C.A."/>
            <person name="Bakkeren G."/>
            <person name="Khalil H.B."/>
            <person name="Panwar V."/>
            <person name="Joly D."/>
            <person name="Linning R."/>
            <person name="Sakthikumar S."/>
            <person name="Song X."/>
            <person name="Adiconis X."/>
            <person name="Fan L."/>
            <person name="Goldberg J.M."/>
            <person name="Levin J.Z."/>
            <person name="Young S."/>
            <person name="Zeng Q."/>
            <person name="Anikster Y."/>
            <person name="Bruce M."/>
            <person name="Wang M."/>
            <person name="Yin C."/>
            <person name="McCallum B."/>
            <person name="Szabo L.J."/>
            <person name="Hulbert S."/>
            <person name="Chen X."/>
            <person name="Fellers J.P."/>
        </authorList>
    </citation>
    <scope>NUCLEOTIDE SEQUENCE</scope>
    <source>
        <strain evidence="4">Isolate 1-1 / race 1 (BBBD)</strain>
        <strain evidence="3">isolate 1-1 / race 1 (BBBD)</strain>
    </source>
</reference>
<accession>A0A180GRE0</accession>